<feature type="compositionally biased region" description="Basic and acidic residues" evidence="1">
    <location>
        <begin position="678"/>
        <end position="693"/>
    </location>
</feature>
<dbReference type="PANTHER" id="PTHR13199">
    <property type="entry name" value="GH03947P"/>
    <property type="match status" value="1"/>
</dbReference>
<accession>A0A2Z6PHZ0</accession>
<feature type="region of interest" description="Disordered" evidence="1">
    <location>
        <begin position="678"/>
        <end position="698"/>
    </location>
</feature>
<dbReference type="InterPro" id="IPR025261">
    <property type="entry name" value="Atos-like_cons_dom"/>
</dbReference>
<dbReference type="Pfam" id="PF13915">
    <property type="entry name" value="DUF4210"/>
    <property type="match status" value="1"/>
</dbReference>
<evidence type="ECO:0000313" key="4">
    <source>
        <dbReference type="Proteomes" id="UP000242715"/>
    </source>
</evidence>
<dbReference type="InterPro" id="IPR051506">
    <property type="entry name" value="ATOS_Transcription_Regulators"/>
</dbReference>
<organism evidence="3 4">
    <name type="scientific">Trifolium subterraneum</name>
    <name type="common">Subterranean clover</name>
    <dbReference type="NCBI Taxonomy" id="3900"/>
    <lineage>
        <taxon>Eukaryota</taxon>
        <taxon>Viridiplantae</taxon>
        <taxon>Streptophyta</taxon>
        <taxon>Embryophyta</taxon>
        <taxon>Tracheophyta</taxon>
        <taxon>Spermatophyta</taxon>
        <taxon>Magnoliopsida</taxon>
        <taxon>eudicotyledons</taxon>
        <taxon>Gunneridae</taxon>
        <taxon>Pentapetalae</taxon>
        <taxon>rosids</taxon>
        <taxon>fabids</taxon>
        <taxon>Fabales</taxon>
        <taxon>Fabaceae</taxon>
        <taxon>Papilionoideae</taxon>
        <taxon>50 kb inversion clade</taxon>
        <taxon>NPAAA clade</taxon>
        <taxon>Hologalegina</taxon>
        <taxon>IRL clade</taxon>
        <taxon>Trifolieae</taxon>
        <taxon>Trifolium</taxon>
    </lineage>
</organism>
<evidence type="ECO:0000256" key="1">
    <source>
        <dbReference type="SAM" id="MobiDB-lite"/>
    </source>
</evidence>
<name>A0A2Z6PHZ0_TRISU</name>
<dbReference type="SMART" id="SM01177">
    <property type="entry name" value="DUF4210"/>
    <property type="match status" value="1"/>
</dbReference>
<evidence type="ECO:0000259" key="2">
    <source>
        <dbReference type="SMART" id="SM01177"/>
    </source>
</evidence>
<protein>
    <recommendedName>
        <fullName evidence="2">Atos-like conserved domain-containing protein</fullName>
    </recommendedName>
</protein>
<dbReference type="Proteomes" id="UP000242715">
    <property type="component" value="Unassembled WGS sequence"/>
</dbReference>
<dbReference type="PANTHER" id="PTHR13199:SF23">
    <property type="entry name" value="MEIOSIS CHROMOSOME SEGREGATION FAMILY PROTEIN"/>
    <property type="match status" value="1"/>
</dbReference>
<dbReference type="InterPro" id="IPR033473">
    <property type="entry name" value="Atos-like_C"/>
</dbReference>
<proteinExistence type="predicted"/>
<gene>
    <name evidence="3" type="ORF">TSUD_407920</name>
</gene>
<dbReference type="Pfam" id="PF13889">
    <property type="entry name" value="Chromosome_seg"/>
    <property type="match status" value="1"/>
</dbReference>
<dbReference type="AlphaFoldDB" id="A0A2Z6PHZ0"/>
<feature type="region of interest" description="Disordered" evidence="1">
    <location>
        <begin position="575"/>
        <end position="598"/>
    </location>
</feature>
<dbReference type="EMBL" id="DF974614">
    <property type="protein sequence ID" value="GAU49715.1"/>
    <property type="molecule type" value="Genomic_DNA"/>
</dbReference>
<dbReference type="OrthoDB" id="8625101at2759"/>
<keyword evidence="4" id="KW-1185">Reference proteome</keyword>
<feature type="compositionally biased region" description="Polar residues" evidence="1">
    <location>
        <begin position="575"/>
        <end position="584"/>
    </location>
</feature>
<evidence type="ECO:0000313" key="3">
    <source>
        <dbReference type="EMBL" id="GAU49715.1"/>
    </source>
</evidence>
<reference evidence="4" key="1">
    <citation type="journal article" date="2017" name="Front. Plant Sci.">
        <title>Climate Clever Clovers: New Paradigm to Reduce the Environmental Footprint of Ruminants by Breeding Low Methanogenic Forages Utilizing Haplotype Variation.</title>
        <authorList>
            <person name="Kaur P."/>
            <person name="Appels R."/>
            <person name="Bayer P.E."/>
            <person name="Keeble-Gagnere G."/>
            <person name="Wang J."/>
            <person name="Hirakawa H."/>
            <person name="Shirasawa K."/>
            <person name="Vercoe P."/>
            <person name="Stefanova K."/>
            <person name="Durmic Z."/>
            <person name="Nichols P."/>
            <person name="Revell C."/>
            <person name="Isobe S.N."/>
            <person name="Edwards D."/>
            <person name="Erskine W."/>
        </authorList>
    </citation>
    <scope>NUCLEOTIDE SEQUENCE [LARGE SCALE GENOMIC DNA]</scope>
    <source>
        <strain evidence="4">cv. Daliak</strain>
    </source>
</reference>
<sequence length="783" mass="86283">MGLPQIPSSEAAEKVELLGVASNSSPQFSDVSPSSISSMNSVNTRGYAACTLGSSFDDFPKNASLEMSNVSDNTFYRGAIEVTSNVHSLKIGSSDRNTLSASKSERRVHTPASRVVGFEAGRTSSLTDGITEVPAANFHSSFAGISANDTESATSLVRKRLLSPLSSMLSPSHFKGDSLDIGSLNNEAFSLVKNDNIRKSTAQDNKKANIGCKSSYTMPSWSLTNCFEQKNVQQSRESLFQTDGPLLENRGFISQGSSPTLRIEHLRESSIVVRPQSGIISVSPVSSPLSLSPLGPRFSERMKTAAGCKNVTEEIKNCNITLRSKEEPKDNSNSYLMLNHKDDDLEISHTSFEDVEFSFRDFCPSSLDEISCMNWPVSQESAPTSHSMRFTRSLSGLSVRRSLVGSFEESLLSGRFVSGNHSKKLDGFLAVLSISGGNFSPKSQKLPFSVTSVDGDSYLLYYASIDLAGNSSSNKFRGQLLKRGLRNDDSQSVKSRFRIPMKGRIQLVLSNPEKTPLHTFFCNYDLSDMPSGTKDQKDANFQVHSISMYCHIQWLRVSDFSFITEQTFLRQKITLESSSSTSPQLKNSSSNLGSGNGKGIPLVQKNQDIPCNGEVMHLDAVDVESKTNSENQRNTKGSSLMNLLNKEDSSKKSPYRKILGVPSSVKLDHGSLTDECEKNERKESWEKTCDESGKSLNSSSAGPLRYALHLRFICPSPKKSSKSVKKCSFSFPEKAGLDIEGERRFYLCNDLKVVFPQRHSDADEGKMNVEYHFPEDPRYFDLN</sequence>
<feature type="domain" description="Atos-like conserved" evidence="2">
    <location>
        <begin position="403"/>
        <end position="462"/>
    </location>
</feature>